<proteinExistence type="predicted"/>
<accession>A0ACC1WR96</accession>
<keyword evidence="2" id="KW-1185">Reference proteome</keyword>
<sequence length="136" mass="14919">MILRDKVALIFTSSADVLREVDKLSYLLAFTILLNNVQPVLSGVAIGSGWQATVAYINLACYYCAGLPLGFLMGWVLKLDVMGIWGGMILGGTAVQTVILAIITARCDWENEAEIAKQRVQKWSSPKSDDHTEDKN</sequence>
<protein>
    <submittedName>
        <fullName evidence="1">Protein DETOXIFICATION</fullName>
    </submittedName>
</protein>
<organism evidence="1 2">
    <name type="scientific">Melia azedarach</name>
    <name type="common">Chinaberry tree</name>
    <dbReference type="NCBI Taxonomy" id="155640"/>
    <lineage>
        <taxon>Eukaryota</taxon>
        <taxon>Viridiplantae</taxon>
        <taxon>Streptophyta</taxon>
        <taxon>Embryophyta</taxon>
        <taxon>Tracheophyta</taxon>
        <taxon>Spermatophyta</taxon>
        <taxon>Magnoliopsida</taxon>
        <taxon>eudicotyledons</taxon>
        <taxon>Gunneridae</taxon>
        <taxon>Pentapetalae</taxon>
        <taxon>rosids</taxon>
        <taxon>malvids</taxon>
        <taxon>Sapindales</taxon>
        <taxon>Meliaceae</taxon>
        <taxon>Melia</taxon>
    </lineage>
</organism>
<reference evidence="1 2" key="1">
    <citation type="journal article" date="2023" name="Science">
        <title>Complex scaffold remodeling in plant triterpene biosynthesis.</title>
        <authorList>
            <person name="De La Pena R."/>
            <person name="Hodgson H."/>
            <person name="Liu J.C."/>
            <person name="Stephenson M.J."/>
            <person name="Martin A.C."/>
            <person name="Owen C."/>
            <person name="Harkess A."/>
            <person name="Leebens-Mack J."/>
            <person name="Jimenez L.E."/>
            <person name="Osbourn A."/>
            <person name="Sattely E.S."/>
        </authorList>
    </citation>
    <scope>NUCLEOTIDE SEQUENCE [LARGE SCALE GENOMIC DNA]</scope>
    <source>
        <strain evidence="2">cv. JPN11</strain>
        <tissue evidence="1">Leaf</tissue>
    </source>
</reference>
<comment type="caution">
    <text evidence="1">The sequence shown here is derived from an EMBL/GenBank/DDBJ whole genome shotgun (WGS) entry which is preliminary data.</text>
</comment>
<evidence type="ECO:0000313" key="2">
    <source>
        <dbReference type="Proteomes" id="UP001164539"/>
    </source>
</evidence>
<gene>
    <name evidence="1" type="ORF">OWV82_024651</name>
</gene>
<name>A0ACC1WR96_MELAZ</name>
<dbReference type="Proteomes" id="UP001164539">
    <property type="component" value="Chromosome 14"/>
</dbReference>
<evidence type="ECO:0000313" key="1">
    <source>
        <dbReference type="EMBL" id="KAJ4701399.1"/>
    </source>
</evidence>
<dbReference type="EMBL" id="CM051407">
    <property type="protein sequence ID" value="KAJ4701399.1"/>
    <property type="molecule type" value="Genomic_DNA"/>
</dbReference>